<sequence>MGPEVDAEFFAGIRKVFDEFPDAKKKYSIDALPTEAEVAKLGVDLDGYVGVTRYEPGRVITEFYPRDDLDPRRVFCCKWDGDNRCLKMCGHQEL</sequence>
<dbReference type="EMBL" id="CP059894">
    <property type="protein sequence ID" value="QNJ90962.1"/>
    <property type="molecule type" value="Genomic_DNA"/>
</dbReference>
<evidence type="ECO:0000313" key="1">
    <source>
        <dbReference type="EMBL" id="QNJ90962.1"/>
    </source>
</evidence>
<dbReference type="AlphaFoldDB" id="A0A7G8P9E6"/>
<dbReference type="Proteomes" id="UP000515498">
    <property type="component" value="Chromosome"/>
</dbReference>
<name>A0A7G8P9E6_9MYCO</name>
<evidence type="ECO:0000313" key="2">
    <source>
        <dbReference type="Proteomes" id="UP000515498"/>
    </source>
</evidence>
<reference evidence="1 2" key="1">
    <citation type="submission" date="2020-07" db="EMBL/GenBank/DDBJ databases">
        <title>Draft genome sequence of four isobutane-metabolizing strains capable of cometabolically degrading diverse ether contaminants.</title>
        <authorList>
            <person name="Chen W."/>
            <person name="Faulkner N."/>
            <person name="Smith C."/>
            <person name="Hyman M."/>
        </authorList>
    </citation>
    <scope>NUCLEOTIDE SEQUENCE [LARGE SCALE GENOMIC DNA]</scope>
    <source>
        <strain evidence="1 2">2A</strain>
    </source>
</reference>
<dbReference type="KEGG" id="mflu:HZU40_22350"/>
<accession>A0A7G8P9E6</accession>
<dbReference type="RefSeq" id="WP_187095836.1">
    <property type="nucleotide sequence ID" value="NZ_CP059894.1"/>
</dbReference>
<gene>
    <name evidence="1" type="ORF">HZU40_22350</name>
</gene>
<proteinExistence type="predicted"/>
<protein>
    <submittedName>
        <fullName evidence="1">Uncharacterized protein</fullName>
    </submittedName>
</protein>
<organism evidence="1 2">
    <name type="scientific">Mycolicibacterium fluoranthenivorans</name>
    <dbReference type="NCBI Taxonomy" id="258505"/>
    <lineage>
        <taxon>Bacteria</taxon>
        <taxon>Bacillati</taxon>
        <taxon>Actinomycetota</taxon>
        <taxon>Actinomycetes</taxon>
        <taxon>Mycobacteriales</taxon>
        <taxon>Mycobacteriaceae</taxon>
        <taxon>Mycolicibacterium</taxon>
    </lineage>
</organism>